<dbReference type="AlphaFoldDB" id="A0A452HNR0"/>
<name>A0A452HNR0_9SAUR</name>
<dbReference type="InterPro" id="IPR007110">
    <property type="entry name" value="Ig-like_dom"/>
</dbReference>
<dbReference type="SUPFAM" id="SSF48726">
    <property type="entry name" value="Immunoglobulin"/>
    <property type="match status" value="1"/>
</dbReference>
<dbReference type="Ensembl" id="ENSGAGT00000018953.1">
    <property type="protein sequence ID" value="ENSGAGP00000016605.1"/>
    <property type="gene ID" value="ENSGAGG00000012415.1"/>
</dbReference>
<dbReference type="GO" id="GO:0005886">
    <property type="term" value="C:plasma membrane"/>
    <property type="evidence" value="ECO:0007669"/>
    <property type="project" value="TreeGrafter"/>
</dbReference>
<dbReference type="InterPro" id="IPR013783">
    <property type="entry name" value="Ig-like_fold"/>
</dbReference>
<reference evidence="4" key="2">
    <citation type="submission" date="2025-08" db="UniProtKB">
        <authorList>
            <consortium name="Ensembl"/>
        </authorList>
    </citation>
    <scope>IDENTIFICATION</scope>
</reference>
<sequence>IFLFCHECTPHFISLPPGSSVQLHCYVQRYSSIPWMYWYQQPRQGGALHMLFLYRSKDSIENSLEKHFIGAQPTQQNFTVSTDSLFPNHTGLYYCAWSHTLSQVGAAPGQKLPLPLSL</sequence>
<dbReference type="STRING" id="38772.ENSGAGP00000016605"/>
<dbReference type="InterPro" id="IPR036179">
    <property type="entry name" value="Ig-like_dom_sf"/>
</dbReference>
<evidence type="ECO:0000259" key="3">
    <source>
        <dbReference type="PROSITE" id="PS50835"/>
    </source>
</evidence>
<dbReference type="PANTHER" id="PTHR23268:SF31">
    <property type="entry name" value="T CELL RECEPTOR BETA VARIABLE 30"/>
    <property type="match status" value="1"/>
</dbReference>
<reference evidence="4" key="3">
    <citation type="submission" date="2025-09" db="UniProtKB">
        <authorList>
            <consortium name="Ensembl"/>
        </authorList>
    </citation>
    <scope>IDENTIFICATION</scope>
</reference>
<dbReference type="InterPro" id="IPR013106">
    <property type="entry name" value="Ig_V-set"/>
</dbReference>
<dbReference type="InterPro" id="IPR050413">
    <property type="entry name" value="TCR_beta_variable"/>
</dbReference>
<dbReference type="Gene3D" id="2.60.40.10">
    <property type="entry name" value="Immunoglobulins"/>
    <property type="match status" value="1"/>
</dbReference>
<proteinExistence type="predicted"/>
<dbReference type="Pfam" id="PF07686">
    <property type="entry name" value="V-set"/>
    <property type="match status" value="1"/>
</dbReference>
<keyword evidence="2" id="KW-0391">Immunity</keyword>
<evidence type="ECO:0000313" key="4">
    <source>
        <dbReference type="Ensembl" id="ENSGAGP00000016605.1"/>
    </source>
</evidence>
<dbReference type="PANTHER" id="PTHR23268">
    <property type="entry name" value="T-CELL RECEPTOR BETA CHAIN"/>
    <property type="match status" value="1"/>
</dbReference>
<keyword evidence="5" id="KW-1185">Reference proteome</keyword>
<accession>A0A452HNR0</accession>
<evidence type="ECO:0000256" key="2">
    <source>
        <dbReference type="ARBA" id="ARBA00022859"/>
    </source>
</evidence>
<evidence type="ECO:0000313" key="5">
    <source>
        <dbReference type="Proteomes" id="UP000291020"/>
    </source>
</evidence>
<reference evidence="5" key="1">
    <citation type="journal article" date="2017" name="PLoS ONE">
        <title>The Agassiz's desert tortoise genome provides a resource for the conservation of a threatened species.</title>
        <authorList>
            <person name="Tollis M."/>
            <person name="DeNardo D.F."/>
            <person name="Cornelius J.A."/>
            <person name="Dolby G.A."/>
            <person name="Edwards T."/>
            <person name="Henen B.T."/>
            <person name="Karl A.E."/>
            <person name="Murphy R.W."/>
            <person name="Kusumi K."/>
        </authorList>
    </citation>
    <scope>NUCLEOTIDE SEQUENCE [LARGE SCALE GENOMIC DNA]</scope>
</reference>
<keyword evidence="1" id="KW-0732">Signal</keyword>
<dbReference type="Proteomes" id="UP000291020">
    <property type="component" value="Unassembled WGS sequence"/>
</dbReference>
<dbReference type="GO" id="GO:0002376">
    <property type="term" value="P:immune system process"/>
    <property type="evidence" value="ECO:0007669"/>
    <property type="project" value="UniProtKB-KW"/>
</dbReference>
<evidence type="ECO:0000256" key="1">
    <source>
        <dbReference type="ARBA" id="ARBA00022729"/>
    </source>
</evidence>
<dbReference type="PROSITE" id="PS50835">
    <property type="entry name" value="IG_LIKE"/>
    <property type="match status" value="1"/>
</dbReference>
<feature type="domain" description="Ig-like" evidence="3">
    <location>
        <begin position="18"/>
        <end position="117"/>
    </location>
</feature>
<dbReference type="GO" id="GO:0007166">
    <property type="term" value="P:cell surface receptor signaling pathway"/>
    <property type="evidence" value="ECO:0007669"/>
    <property type="project" value="TreeGrafter"/>
</dbReference>
<protein>
    <recommendedName>
        <fullName evidence="3">Ig-like domain-containing protein</fullName>
    </recommendedName>
</protein>
<organism evidence="4 5">
    <name type="scientific">Gopherus agassizii</name>
    <name type="common">Agassiz's desert tortoise</name>
    <dbReference type="NCBI Taxonomy" id="38772"/>
    <lineage>
        <taxon>Eukaryota</taxon>
        <taxon>Metazoa</taxon>
        <taxon>Chordata</taxon>
        <taxon>Craniata</taxon>
        <taxon>Vertebrata</taxon>
        <taxon>Euteleostomi</taxon>
        <taxon>Archelosauria</taxon>
        <taxon>Testudinata</taxon>
        <taxon>Testudines</taxon>
        <taxon>Cryptodira</taxon>
        <taxon>Durocryptodira</taxon>
        <taxon>Testudinoidea</taxon>
        <taxon>Testudinidae</taxon>
        <taxon>Gopherus</taxon>
    </lineage>
</organism>